<name>A0A645D890_9ZZZZ</name>
<comment type="caution">
    <text evidence="1">The sequence shown here is derived from an EMBL/GenBank/DDBJ whole genome shotgun (WGS) entry which is preliminary data.</text>
</comment>
<protein>
    <submittedName>
        <fullName evidence="1">Uncharacterized protein</fullName>
    </submittedName>
</protein>
<proteinExistence type="predicted"/>
<evidence type="ECO:0000313" key="1">
    <source>
        <dbReference type="EMBL" id="MPM85740.1"/>
    </source>
</evidence>
<sequence>MDHLDEGPPRGGLVYPFPEPLPDLGAHSLELRNVEGDAEQLCGVKAALPEAVSEPDSLKSADVFIVFAAFVRAVFDEEPVAGVYLHIPSAFSEEVQYLFRELSAQVFLINGLA</sequence>
<accession>A0A645D890</accession>
<dbReference type="AlphaFoldDB" id="A0A645D890"/>
<reference evidence="1" key="1">
    <citation type="submission" date="2019-08" db="EMBL/GenBank/DDBJ databases">
        <authorList>
            <person name="Kucharzyk K."/>
            <person name="Murdoch R.W."/>
            <person name="Higgins S."/>
            <person name="Loffler F."/>
        </authorList>
    </citation>
    <scope>NUCLEOTIDE SEQUENCE</scope>
</reference>
<organism evidence="1">
    <name type="scientific">bioreactor metagenome</name>
    <dbReference type="NCBI Taxonomy" id="1076179"/>
    <lineage>
        <taxon>unclassified sequences</taxon>
        <taxon>metagenomes</taxon>
        <taxon>ecological metagenomes</taxon>
    </lineage>
</organism>
<dbReference type="EMBL" id="VSSQ01033954">
    <property type="protein sequence ID" value="MPM85740.1"/>
    <property type="molecule type" value="Genomic_DNA"/>
</dbReference>
<gene>
    <name evidence="1" type="ORF">SDC9_132821</name>
</gene>